<protein>
    <recommendedName>
        <fullName evidence="1">DUF7202 domain-containing protein</fullName>
    </recommendedName>
</protein>
<proteinExistence type="predicted"/>
<evidence type="ECO:0000259" key="1">
    <source>
        <dbReference type="Pfam" id="PF23832"/>
    </source>
</evidence>
<dbReference type="InterPro" id="IPR055626">
    <property type="entry name" value="DUF7202"/>
</dbReference>
<evidence type="ECO:0000313" key="2">
    <source>
        <dbReference type="EMBL" id="ATS94110.1"/>
    </source>
</evidence>
<keyword evidence="3" id="KW-1185">Reference proteome</keyword>
<name>A0A2D2W7D7_9CAUD</name>
<evidence type="ECO:0000313" key="3">
    <source>
        <dbReference type="Proteomes" id="UP000240663"/>
    </source>
</evidence>
<reference evidence="2 3" key="1">
    <citation type="submission" date="2017-09" db="EMBL/GenBank/DDBJ databases">
        <title>Complete genome sequence of bacteriophage (DU_PP_V) infecting Pectobacterium spp.</title>
        <authorList>
            <person name="Park T.-H."/>
        </authorList>
    </citation>
    <scope>NUCLEOTIDE SEQUENCE [LARGE SCALE GENOMIC DNA]</scope>
</reference>
<dbReference type="EMBL" id="MF979564">
    <property type="protein sequence ID" value="ATS94110.1"/>
    <property type="molecule type" value="Genomic_DNA"/>
</dbReference>
<sequence length="97" mass="11593">MSDTNINMNVTPYHPHPYRSKENGYRECSEVLKGPYTRIEYCKHPATGELSHPHITTMVDYRFKNKKGKWIEITEYPLQIIWLTEQEAEVWTQDNTY</sequence>
<accession>A0A2D2W7D7</accession>
<gene>
    <name evidence="2" type="ORF">P13BB106kb_p126</name>
</gene>
<organism evidence="2 3">
    <name type="scientific">Pectobacterium phage DU_PP_V</name>
    <dbReference type="NCBI Taxonomy" id="2041492"/>
    <lineage>
        <taxon>Viruses</taxon>
        <taxon>Duplodnaviria</taxon>
        <taxon>Heunggongvirae</taxon>
        <taxon>Uroviricota</taxon>
        <taxon>Caudoviricetes</taxon>
        <taxon>Demerecviridae</taxon>
        <taxon>Mccorquodalevirinae</taxon>
        <taxon>Hongcheonvirus</taxon>
        <taxon>Hongcheonvirus DUPPV</taxon>
    </lineage>
</organism>
<feature type="domain" description="DUF7202" evidence="1">
    <location>
        <begin position="10"/>
        <end position="83"/>
    </location>
</feature>
<dbReference type="Pfam" id="PF23832">
    <property type="entry name" value="DUF7202"/>
    <property type="match status" value="1"/>
</dbReference>
<dbReference type="Proteomes" id="UP000240663">
    <property type="component" value="Segment"/>
</dbReference>